<evidence type="ECO:0000313" key="2">
    <source>
        <dbReference type="Proteomes" id="UP000199048"/>
    </source>
</evidence>
<evidence type="ECO:0000313" key="1">
    <source>
        <dbReference type="EMBL" id="SFM91386.1"/>
    </source>
</evidence>
<dbReference type="STRING" id="582667.SAMN05192568_107511"/>
<proteinExistence type="predicted"/>
<dbReference type="Proteomes" id="UP000199048">
    <property type="component" value="Unassembled WGS sequence"/>
</dbReference>
<keyword evidence="2" id="KW-1185">Reference proteome</keyword>
<dbReference type="RefSeq" id="WP_092047065.1">
    <property type="nucleotide sequence ID" value="NZ_FOTK01000075.1"/>
</dbReference>
<dbReference type="OrthoDB" id="8006096at2"/>
<dbReference type="EMBL" id="FOTK01000075">
    <property type="protein sequence ID" value="SFM91386.1"/>
    <property type="molecule type" value="Genomic_DNA"/>
</dbReference>
<organism evidence="1 2">
    <name type="scientific">Methylobacterium pseudosasicola</name>
    <dbReference type="NCBI Taxonomy" id="582667"/>
    <lineage>
        <taxon>Bacteria</taxon>
        <taxon>Pseudomonadati</taxon>
        <taxon>Pseudomonadota</taxon>
        <taxon>Alphaproteobacteria</taxon>
        <taxon>Hyphomicrobiales</taxon>
        <taxon>Methylobacteriaceae</taxon>
        <taxon>Methylobacterium</taxon>
    </lineage>
</organism>
<dbReference type="AlphaFoldDB" id="A0A1I4UQZ3"/>
<name>A0A1I4UQZ3_9HYPH</name>
<gene>
    <name evidence="1" type="ORF">SAMN05192568_107511</name>
</gene>
<sequence length="70" mass="8159">MKFEAAILRAIAHLLQHIADSMIWFGSAVIDGAASVLRVSRSCMDRAREWDPRLWDRDHDPRSDTRERRP</sequence>
<protein>
    <submittedName>
        <fullName evidence="1">Uncharacterized protein</fullName>
    </submittedName>
</protein>
<reference evidence="2" key="1">
    <citation type="submission" date="2016-10" db="EMBL/GenBank/DDBJ databases">
        <authorList>
            <person name="Varghese N."/>
            <person name="Submissions S."/>
        </authorList>
    </citation>
    <scope>NUCLEOTIDE SEQUENCE [LARGE SCALE GENOMIC DNA]</scope>
    <source>
        <strain evidence="2">BL36</strain>
    </source>
</reference>
<accession>A0A1I4UQZ3</accession>